<dbReference type="Pfam" id="PF17667">
    <property type="entry name" value="Pkinase_fungal"/>
    <property type="match status" value="1"/>
</dbReference>
<dbReference type="InterPro" id="IPR008266">
    <property type="entry name" value="Tyr_kinase_AS"/>
</dbReference>
<dbReference type="InterPro" id="IPR000719">
    <property type="entry name" value="Prot_kinase_dom"/>
</dbReference>
<dbReference type="GO" id="GO:0004672">
    <property type="term" value="F:protein kinase activity"/>
    <property type="evidence" value="ECO:0007669"/>
    <property type="project" value="InterPro"/>
</dbReference>
<dbReference type="Proteomes" id="UP000054166">
    <property type="component" value="Unassembled WGS sequence"/>
</dbReference>
<reference evidence="4" key="2">
    <citation type="submission" date="2015-01" db="EMBL/GenBank/DDBJ databases">
        <title>Evolutionary Origins and Diversification of the Mycorrhizal Mutualists.</title>
        <authorList>
            <consortium name="DOE Joint Genome Institute"/>
            <consortium name="Mycorrhizal Genomics Consortium"/>
            <person name="Kohler A."/>
            <person name="Kuo A."/>
            <person name="Nagy L.G."/>
            <person name="Floudas D."/>
            <person name="Copeland A."/>
            <person name="Barry K.W."/>
            <person name="Cichocki N."/>
            <person name="Veneault-Fourrey C."/>
            <person name="LaButti K."/>
            <person name="Lindquist E.A."/>
            <person name="Lipzen A."/>
            <person name="Lundell T."/>
            <person name="Morin E."/>
            <person name="Murat C."/>
            <person name="Riley R."/>
            <person name="Ohm R."/>
            <person name="Sun H."/>
            <person name="Tunlid A."/>
            <person name="Henrissat B."/>
            <person name="Grigoriev I.V."/>
            <person name="Hibbett D.S."/>
            <person name="Martin F."/>
        </authorList>
    </citation>
    <scope>NUCLEOTIDE SEQUENCE [LARGE SCALE GENOMIC DNA]</scope>
    <source>
        <strain evidence="4">F 1598</strain>
    </source>
</reference>
<reference evidence="3 4" key="1">
    <citation type="submission" date="2014-04" db="EMBL/GenBank/DDBJ databases">
        <authorList>
            <consortium name="DOE Joint Genome Institute"/>
            <person name="Kuo A."/>
            <person name="Tarkka M."/>
            <person name="Buscot F."/>
            <person name="Kohler A."/>
            <person name="Nagy L.G."/>
            <person name="Floudas D."/>
            <person name="Copeland A."/>
            <person name="Barry K.W."/>
            <person name="Cichocki N."/>
            <person name="Veneault-Fourrey C."/>
            <person name="LaButti K."/>
            <person name="Lindquist E.A."/>
            <person name="Lipzen A."/>
            <person name="Lundell T."/>
            <person name="Morin E."/>
            <person name="Murat C."/>
            <person name="Sun H."/>
            <person name="Tunlid A."/>
            <person name="Henrissat B."/>
            <person name="Grigoriev I.V."/>
            <person name="Hibbett D.S."/>
            <person name="Martin F."/>
            <person name="Nordberg H.P."/>
            <person name="Cantor M.N."/>
            <person name="Hua S.X."/>
        </authorList>
    </citation>
    <scope>NUCLEOTIDE SEQUENCE [LARGE SCALE GENOMIC DNA]</scope>
    <source>
        <strain evidence="3 4">F 1598</strain>
    </source>
</reference>
<name>A0A0C3AUA5_PILCF</name>
<dbReference type="InParanoid" id="A0A0C3AUA5"/>
<feature type="region of interest" description="Disordered" evidence="1">
    <location>
        <begin position="618"/>
        <end position="639"/>
    </location>
</feature>
<feature type="domain" description="Protein kinase" evidence="2">
    <location>
        <begin position="221"/>
        <end position="568"/>
    </location>
</feature>
<dbReference type="PANTHER" id="PTHR38248:SF2">
    <property type="entry name" value="FUNK1 11"/>
    <property type="match status" value="1"/>
</dbReference>
<sequence>MHTFHSWIKAASPFAPKLEFVNSSAHKDCSCQSEFSFDIKPDICVYKDKSNRRGPTDIARAELTIEFKWATNDDPFGPPTLIGEGKNKTCSFLRDSKPGVDTAGQITSYAAAQLGSQFRVCVYLILIVQSYARLIRWDRTGAIISEPILYDQQNYLAEFLRRYFKVMPKLRGVDTTVGVPTIEEELAARKCLQVDKKAILMTVAVPTRTSQRRYVICAPKGGPYTPPGRATRGFVAFDIERGRKVFVKDTWRVDLPGIEREGETYKLLWDAQVRNIAPCSAAGDVDDHATLTHLYEGKPWACKTGSVLVPHRHYRLVLDTVGESMTKFPSSYMFLRSVFDAVYCHDDAVNKAKVLHRDISAGNILMTETGGILIDWDLSKRLEAEVETRVLSGAKAEAKADAGVFPRAEVVAQVGPETNHRLYVEVRQPTRTGTWQFMSAALIQDKKAPHTFVDDLESILYVILWIILLYSPSSLDTPSLTTFIQMVLDPAEYEGTGGSCKKDFLIGRSVLQHLTFEGRPSLQPLLMDLATLFAVRYEPEPSARQNQVLASLKQFATLDPSMLDHPVLNYYNRLLYLKSHTHIIELLIKHIEIKSWPRNDSAEQQRLVVPETVGAKRPKTGFQLSDRPSKKVRVDSSDD</sequence>
<dbReference type="PROSITE" id="PS00109">
    <property type="entry name" value="PROTEIN_KINASE_TYR"/>
    <property type="match status" value="1"/>
</dbReference>
<protein>
    <recommendedName>
        <fullName evidence="2">Protein kinase domain-containing protein</fullName>
    </recommendedName>
</protein>
<evidence type="ECO:0000256" key="1">
    <source>
        <dbReference type="SAM" id="MobiDB-lite"/>
    </source>
</evidence>
<accession>A0A0C3AUA5</accession>
<dbReference type="GO" id="GO:0005524">
    <property type="term" value="F:ATP binding"/>
    <property type="evidence" value="ECO:0007669"/>
    <property type="project" value="InterPro"/>
</dbReference>
<dbReference type="AlphaFoldDB" id="A0A0C3AUA5"/>
<dbReference type="HOGENOM" id="CLU_006410_5_0_1"/>
<dbReference type="InterPro" id="IPR011009">
    <property type="entry name" value="Kinase-like_dom_sf"/>
</dbReference>
<dbReference type="Gene3D" id="1.10.510.10">
    <property type="entry name" value="Transferase(Phosphotransferase) domain 1"/>
    <property type="match status" value="1"/>
</dbReference>
<dbReference type="PROSITE" id="PS50011">
    <property type="entry name" value="PROTEIN_KINASE_DOM"/>
    <property type="match status" value="1"/>
</dbReference>
<feature type="compositionally biased region" description="Basic and acidic residues" evidence="1">
    <location>
        <begin position="627"/>
        <end position="639"/>
    </location>
</feature>
<dbReference type="PANTHER" id="PTHR38248">
    <property type="entry name" value="FUNK1 6"/>
    <property type="match status" value="1"/>
</dbReference>
<evidence type="ECO:0000259" key="2">
    <source>
        <dbReference type="PROSITE" id="PS50011"/>
    </source>
</evidence>
<dbReference type="InterPro" id="IPR040976">
    <property type="entry name" value="Pkinase_fungal"/>
</dbReference>
<evidence type="ECO:0000313" key="3">
    <source>
        <dbReference type="EMBL" id="KIM77523.1"/>
    </source>
</evidence>
<keyword evidence="4" id="KW-1185">Reference proteome</keyword>
<organism evidence="3 4">
    <name type="scientific">Piloderma croceum (strain F 1598)</name>
    <dbReference type="NCBI Taxonomy" id="765440"/>
    <lineage>
        <taxon>Eukaryota</taxon>
        <taxon>Fungi</taxon>
        <taxon>Dikarya</taxon>
        <taxon>Basidiomycota</taxon>
        <taxon>Agaricomycotina</taxon>
        <taxon>Agaricomycetes</taxon>
        <taxon>Agaricomycetidae</taxon>
        <taxon>Atheliales</taxon>
        <taxon>Atheliaceae</taxon>
        <taxon>Piloderma</taxon>
    </lineage>
</organism>
<dbReference type="EMBL" id="KN833024">
    <property type="protein sequence ID" value="KIM77523.1"/>
    <property type="molecule type" value="Genomic_DNA"/>
</dbReference>
<dbReference type="SUPFAM" id="SSF56112">
    <property type="entry name" value="Protein kinase-like (PK-like)"/>
    <property type="match status" value="1"/>
</dbReference>
<dbReference type="OrthoDB" id="2739948at2759"/>
<proteinExistence type="predicted"/>
<evidence type="ECO:0000313" key="4">
    <source>
        <dbReference type="Proteomes" id="UP000054166"/>
    </source>
</evidence>
<gene>
    <name evidence="3" type="ORF">PILCRDRAFT_11960</name>
</gene>